<dbReference type="OrthoDB" id="10497826at2759"/>
<evidence type="ECO:0000313" key="2">
    <source>
        <dbReference type="Proteomes" id="UP000683360"/>
    </source>
</evidence>
<dbReference type="Proteomes" id="UP000683360">
    <property type="component" value="Unassembled WGS sequence"/>
</dbReference>
<comment type="caution">
    <text evidence="1">The sequence shown here is derived from an EMBL/GenBank/DDBJ whole genome shotgun (WGS) entry which is preliminary data.</text>
</comment>
<keyword evidence="2" id="KW-1185">Reference proteome</keyword>
<accession>A0A8S3UZK8</accession>
<dbReference type="PANTHER" id="PTHR33845:SF1">
    <property type="entry name" value="C2H2-TYPE DOMAIN-CONTAINING PROTEIN"/>
    <property type="match status" value="1"/>
</dbReference>
<proteinExistence type="predicted"/>
<evidence type="ECO:0000313" key="1">
    <source>
        <dbReference type="EMBL" id="CAG2250954.1"/>
    </source>
</evidence>
<dbReference type="EMBL" id="CAJPWZ010003071">
    <property type="protein sequence ID" value="CAG2250954.1"/>
    <property type="molecule type" value="Genomic_DNA"/>
</dbReference>
<name>A0A8S3UZK8_MYTED</name>
<gene>
    <name evidence="1" type="ORF">MEDL_62631</name>
</gene>
<reference evidence="1" key="1">
    <citation type="submission" date="2021-03" db="EMBL/GenBank/DDBJ databases">
        <authorList>
            <person name="Bekaert M."/>
        </authorList>
    </citation>
    <scope>NUCLEOTIDE SEQUENCE</scope>
</reference>
<organism evidence="1 2">
    <name type="scientific">Mytilus edulis</name>
    <name type="common">Blue mussel</name>
    <dbReference type="NCBI Taxonomy" id="6550"/>
    <lineage>
        <taxon>Eukaryota</taxon>
        <taxon>Metazoa</taxon>
        <taxon>Spiralia</taxon>
        <taxon>Lophotrochozoa</taxon>
        <taxon>Mollusca</taxon>
        <taxon>Bivalvia</taxon>
        <taxon>Autobranchia</taxon>
        <taxon>Pteriomorphia</taxon>
        <taxon>Mytilida</taxon>
        <taxon>Mytiloidea</taxon>
        <taxon>Mytilidae</taxon>
        <taxon>Mytilinae</taxon>
        <taxon>Mytilus</taxon>
    </lineage>
</organism>
<protein>
    <submittedName>
        <fullName evidence="1">Uncharacterized protein</fullName>
    </submittedName>
</protein>
<dbReference type="AlphaFoldDB" id="A0A8S3UZK8"/>
<dbReference type="PANTHER" id="PTHR33845">
    <property type="entry name" value="C2H2-TYPE DOMAIN-CONTAINING PROTEIN"/>
    <property type="match status" value="1"/>
</dbReference>
<sequence>MNQAAQQEFVDMSTLSRFVVETTAGGIANNPNMRTPILTPPIEKFQINCNVKNVDLCPVHAPDAKRRSDTDMSLSNVEAINTLHGLVLPVGTGICRSCRKLLLDGQNIKSVNNYINQEKITNKILDENNLTEVHNKQTRKIDQVKALDYSGPIKRTRQTITVKSDPFPILEDTCSQETCESEQACLSQTSESSICNSMKLEALNSLLSFSGSTIWRKDLKLTNGEIIKIPSVIRSLAPSTIILQYTALYKEENINPLGSSTLYKLLEDCAALVRRSIEGLDNFVMEGCRAFRDLESVVHKLGLNNAESKSVLENLQNAKRYLKSELKVEESILAVKNGRLTLLDQETRKRQDRPCDRRASHVKSIIRRYINEGHDVTTAQQMKEAIDREKKKDIKVKVVSSVNIVDVVSSKSNIPSISLMYNFHFTESGLRMWKAFSIGEENGNEEDSRICIKEARNSVFK</sequence>